<geneLocation type="mitochondrion" evidence="2"/>
<protein>
    <submittedName>
        <fullName evidence="2">ATP synthase F0 subunit 8</fullName>
    </submittedName>
</protein>
<keyword evidence="1" id="KW-0812">Transmembrane</keyword>
<keyword evidence="1" id="KW-1133">Transmembrane helix</keyword>
<sequence length="51" mass="6354">MPQMSPMSWVIMMILFISMYMIFNTMNFFTLYHFPQSLEIKKKVQSKLWKW</sequence>
<dbReference type="AlphaFoldDB" id="A0A3G1TVR0"/>
<name>A0A3G1TVR0_9SCAR</name>
<reference evidence="2" key="1">
    <citation type="journal article" date="2018" name="Zool Syst">
        <title>The complete mitochondrial genome of Odontolabis fallaciosa (Coleoptera: Lucanidae) with its phylogenetic implications.</title>
        <authorList>
            <person name="Wang Q."/>
            <person name="Liu J."/>
            <person name="Lin Z."/>
            <person name="Wan X."/>
        </authorList>
    </citation>
    <scope>NUCLEOTIDE SEQUENCE</scope>
</reference>
<evidence type="ECO:0000256" key="1">
    <source>
        <dbReference type="SAM" id="Phobius"/>
    </source>
</evidence>
<gene>
    <name evidence="2" type="primary">ATP8</name>
</gene>
<organism evidence="2">
    <name type="scientific">Odontolabis cuvera fallaciosa</name>
    <dbReference type="NCBI Taxonomy" id="619051"/>
    <lineage>
        <taxon>Eukaryota</taxon>
        <taxon>Metazoa</taxon>
        <taxon>Ecdysozoa</taxon>
        <taxon>Arthropoda</taxon>
        <taxon>Hexapoda</taxon>
        <taxon>Insecta</taxon>
        <taxon>Pterygota</taxon>
        <taxon>Neoptera</taxon>
        <taxon>Endopterygota</taxon>
        <taxon>Coleoptera</taxon>
        <taxon>Polyphaga</taxon>
        <taxon>Scarabaeiformia</taxon>
        <taxon>Lucanidae</taxon>
        <taxon>Lucaninae</taxon>
        <taxon>Odontolabis</taxon>
    </lineage>
</organism>
<keyword evidence="2" id="KW-0496">Mitochondrion</keyword>
<feature type="transmembrane region" description="Helical" evidence="1">
    <location>
        <begin position="6"/>
        <end position="32"/>
    </location>
</feature>
<keyword evidence="1" id="KW-0472">Membrane</keyword>
<proteinExistence type="predicted"/>
<dbReference type="EMBL" id="MF908524">
    <property type="protein sequence ID" value="AYF56520.1"/>
    <property type="molecule type" value="Genomic_DNA"/>
</dbReference>
<evidence type="ECO:0000313" key="2">
    <source>
        <dbReference type="EMBL" id="AYF56520.1"/>
    </source>
</evidence>
<accession>A0A3G1TVR0</accession>